<gene>
    <name evidence="2" type="ORF">ATK78_1119</name>
</gene>
<keyword evidence="3" id="KW-1185">Reference proteome</keyword>
<accession>A0A4R6T1N4</accession>
<protein>
    <submittedName>
        <fullName evidence="2">Uncharacterized protein</fullName>
    </submittedName>
</protein>
<proteinExistence type="predicted"/>
<evidence type="ECO:0000313" key="3">
    <source>
        <dbReference type="Proteomes" id="UP000295620"/>
    </source>
</evidence>
<dbReference type="Proteomes" id="UP000295620">
    <property type="component" value="Unassembled WGS sequence"/>
</dbReference>
<comment type="caution">
    <text evidence="2">The sequence shown here is derived from an EMBL/GenBank/DDBJ whole genome shotgun (WGS) entry which is preliminary data.</text>
</comment>
<keyword evidence="1" id="KW-1133">Transmembrane helix</keyword>
<feature type="transmembrane region" description="Helical" evidence="1">
    <location>
        <begin position="151"/>
        <end position="170"/>
    </location>
</feature>
<sequence length="180" mass="20706">MTDKKKLTDDLKSFESLDVKDEVLMEKLQEFIILLEKSELDSQNVKGIKTRIDKVLDEKLEGKELIRNIREVSSASMNKLDQLDQLEILLANNHFDSANAKSNRFKLGMYKGIKIVIGFLFITLGFAMIIMPAPPYFEMFVIFNFNWDDGFTLMDLISLIIIAVGIYIIIKSVFNIKTDE</sequence>
<dbReference type="RefSeq" id="WP_133575017.1">
    <property type="nucleotide sequence ID" value="NZ_SNYC01000003.1"/>
</dbReference>
<evidence type="ECO:0000256" key="1">
    <source>
        <dbReference type="SAM" id="Phobius"/>
    </source>
</evidence>
<evidence type="ECO:0000313" key="2">
    <source>
        <dbReference type="EMBL" id="TDQ11989.1"/>
    </source>
</evidence>
<feature type="transmembrane region" description="Helical" evidence="1">
    <location>
        <begin position="112"/>
        <end position="131"/>
    </location>
</feature>
<dbReference type="EMBL" id="SNYC01000003">
    <property type="protein sequence ID" value="TDQ11989.1"/>
    <property type="molecule type" value="Genomic_DNA"/>
</dbReference>
<dbReference type="OrthoDB" id="663655at2"/>
<reference evidence="2 3" key="1">
    <citation type="submission" date="2019-03" db="EMBL/GenBank/DDBJ databases">
        <title>Genomic Encyclopedia of Archaeal and Bacterial Type Strains, Phase II (KMG-II): from individual species to whole genera.</title>
        <authorList>
            <person name="Goeker M."/>
        </authorList>
    </citation>
    <scope>NUCLEOTIDE SEQUENCE [LARGE SCALE GENOMIC DNA]</scope>
    <source>
        <strain evidence="2 3">DSM 19035</strain>
    </source>
</reference>
<organism evidence="2 3">
    <name type="scientific">Pedobacter metabolipauper</name>
    <dbReference type="NCBI Taxonomy" id="425513"/>
    <lineage>
        <taxon>Bacteria</taxon>
        <taxon>Pseudomonadati</taxon>
        <taxon>Bacteroidota</taxon>
        <taxon>Sphingobacteriia</taxon>
        <taxon>Sphingobacteriales</taxon>
        <taxon>Sphingobacteriaceae</taxon>
        <taxon>Pedobacter</taxon>
    </lineage>
</organism>
<dbReference type="AlphaFoldDB" id="A0A4R6T1N4"/>
<keyword evidence="1" id="KW-0472">Membrane</keyword>
<keyword evidence="1" id="KW-0812">Transmembrane</keyword>
<name>A0A4R6T1N4_9SPHI</name>